<dbReference type="Gramene" id="OMO62388">
    <property type="protein sequence ID" value="OMO62388"/>
    <property type="gene ID" value="CCACVL1_22851"/>
</dbReference>
<sequence>MAIILSHQLTRLKEVKSLKSVGIGCGN</sequence>
<accession>A0A1R3GW85</accession>
<dbReference type="EMBL" id="AWWV01013252">
    <property type="protein sequence ID" value="OMO62388.1"/>
    <property type="molecule type" value="Genomic_DNA"/>
</dbReference>
<protein>
    <submittedName>
        <fullName evidence="1">Uncharacterized protein</fullName>
    </submittedName>
</protein>
<gene>
    <name evidence="1" type="ORF">CCACVL1_22851</name>
</gene>
<evidence type="ECO:0000313" key="1">
    <source>
        <dbReference type="EMBL" id="OMO62388.1"/>
    </source>
</evidence>
<proteinExistence type="predicted"/>
<evidence type="ECO:0000313" key="2">
    <source>
        <dbReference type="Proteomes" id="UP000188268"/>
    </source>
</evidence>
<keyword evidence="2" id="KW-1185">Reference proteome</keyword>
<name>A0A1R3GW85_COCAP</name>
<organism evidence="1 2">
    <name type="scientific">Corchorus capsularis</name>
    <name type="common">Jute</name>
    <dbReference type="NCBI Taxonomy" id="210143"/>
    <lineage>
        <taxon>Eukaryota</taxon>
        <taxon>Viridiplantae</taxon>
        <taxon>Streptophyta</taxon>
        <taxon>Embryophyta</taxon>
        <taxon>Tracheophyta</taxon>
        <taxon>Spermatophyta</taxon>
        <taxon>Magnoliopsida</taxon>
        <taxon>eudicotyledons</taxon>
        <taxon>Gunneridae</taxon>
        <taxon>Pentapetalae</taxon>
        <taxon>rosids</taxon>
        <taxon>malvids</taxon>
        <taxon>Malvales</taxon>
        <taxon>Malvaceae</taxon>
        <taxon>Grewioideae</taxon>
        <taxon>Apeibeae</taxon>
        <taxon>Corchorus</taxon>
    </lineage>
</organism>
<dbReference type="Proteomes" id="UP000188268">
    <property type="component" value="Unassembled WGS sequence"/>
</dbReference>
<comment type="caution">
    <text evidence="1">The sequence shown here is derived from an EMBL/GenBank/DDBJ whole genome shotgun (WGS) entry which is preliminary data.</text>
</comment>
<dbReference type="AlphaFoldDB" id="A0A1R3GW85"/>
<reference evidence="1 2" key="1">
    <citation type="submission" date="2013-09" db="EMBL/GenBank/DDBJ databases">
        <title>Corchorus capsularis genome sequencing.</title>
        <authorList>
            <person name="Alam M."/>
            <person name="Haque M.S."/>
            <person name="Islam M.S."/>
            <person name="Emdad E.M."/>
            <person name="Islam M.M."/>
            <person name="Ahmed B."/>
            <person name="Halim A."/>
            <person name="Hossen Q.M.M."/>
            <person name="Hossain M.Z."/>
            <person name="Ahmed R."/>
            <person name="Khan M.M."/>
            <person name="Islam R."/>
            <person name="Rashid M.M."/>
            <person name="Khan S.A."/>
            <person name="Rahman M.S."/>
            <person name="Alam M."/>
        </authorList>
    </citation>
    <scope>NUCLEOTIDE SEQUENCE [LARGE SCALE GENOMIC DNA]</scope>
    <source>
        <strain evidence="2">cv. CVL-1</strain>
        <tissue evidence="1">Whole seedling</tissue>
    </source>
</reference>